<name>A0A1H1C8Q2_9BACI</name>
<evidence type="ECO:0000256" key="1">
    <source>
        <dbReference type="SAM" id="MobiDB-lite"/>
    </source>
</evidence>
<gene>
    <name evidence="3" type="ORF">SAMN05216231_2109</name>
</gene>
<dbReference type="Proteomes" id="UP000199444">
    <property type="component" value="Unassembled WGS sequence"/>
</dbReference>
<feature type="region of interest" description="Disordered" evidence="1">
    <location>
        <begin position="61"/>
        <end position="82"/>
    </location>
</feature>
<evidence type="ECO:0000313" key="4">
    <source>
        <dbReference type="Proteomes" id="UP000199444"/>
    </source>
</evidence>
<dbReference type="Pfam" id="PF19610">
    <property type="entry name" value="DUF6115"/>
    <property type="match status" value="1"/>
</dbReference>
<dbReference type="STRING" id="553311.SAMN05216231_2109"/>
<keyword evidence="2" id="KW-0472">Membrane</keyword>
<proteinExistence type="predicted"/>
<organism evidence="3 4">
    <name type="scientific">Virgibacillus salinus</name>
    <dbReference type="NCBI Taxonomy" id="553311"/>
    <lineage>
        <taxon>Bacteria</taxon>
        <taxon>Bacillati</taxon>
        <taxon>Bacillota</taxon>
        <taxon>Bacilli</taxon>
        <taxon>Bacillales</taxon>
        <taxon>Bacillaceae</taxon>
        <taxon>Virgibacillus</taxon>
    </lineage>
</organism>
<reference evidence="3 4" key="1">
    <citation type="submission" date="2016-10" db="EMBL/GenBank/DDBJ databases">
        <authorList>
            <person name="de Groot N.N."/>
        </authorList>
    </citation>
    <scope>NUCLEOTIDE SEQUENCE [LARGE SCALE GENOMIC DNA]</scope>
    <source>
        <strain evidence="3 4">CGMCC 1.10449</strain>
    </source>
</reference>
<keyword evidence="2" id="KW-1133">Transmembrane helix</keyword>
<feature type="transmembrane region" description="Helical" evidence="2">
    <location>
        <begin position="6"/>
        <end position="24"/>
    </location>
</feature>
<evidence type="ECO:0000256" key="2">
    <source>
        <dbReference type="SAM" id="Phobius"/>
    </source>
</evidence>
<keyword evidence="4" id="KW-1185">Reference proteome</keyword>
<keyword evidence="2" id="KW-0812">Transmembrane</keyword>
<evidence type="ECO:0008006" key="5">
    <source>
        <dbReference type="Google" id="ProtNLM"/>
    </source>
</evidence>
<sequence>MTSMLLIISFLLHLVALVAIFQLFKQLQLLKKDSSQDIMELLETYLEEIKEENRFLEEEIGKTNSETVAPSSIEFEAEQKEEKVPEYIPESAKVVDDSETSMQAKILQLYDQGLKVEDIARRLNCGKTEAELIIKLHGK</sequence>
<evidence type="ECO:0000313" key="3">
    <source>
        <dbReference type="EMBL" id="SDQ60036.1"/>
    </source>
</evidence>
<dbReference type="RefSeq" id="WP_092492924.1">
    <property type="nucleotide sequence ID" value="NZ_FNKD01000002.1"/>
</dbReference>
<accession>A0A1H1C8Q2</accession>
<dbReference type="EMBL" id="FNKD01000002">
    <property type="protein sequence ID" value="SDQ60036.1"/>
    <property type="molecule type" value="Genomic_DNA"/>
</dbReference>
<protein>
    <recommendedName>
        <fullName evidence="5">Helix-turn-helix domain of resolvase</fullName>
    </recommendedName>
</protein>
<dbReference type="AlphaFoldDB" id="A0A1H1C8Q2"/>
<dbReference type="InterPro" id="IPR046118">
    <property type="entry name" value="DUF6115"/>
</dbReference>